<gene>
    <name evidence="6" type="ORF">BROFUL_01182</name>
</gene>
<feature type="repeat" description="TPR" evidence="3">
    <location>
        <begin position="283"/>
        <end position="316"/>
    </location>
</feature>
<dbReference type="EMBL" id="LAQJ01000126">
    <property type="protein sequence ID" value="KKO20107.1"/>
    <property type="molecule type" value="Genomic_DNA"/>
</dbReference>
<dbReference type="Proteomes" id="UP000034954">
    <property type="component" value="Unassembled WGS sequence"/>
</dbReference>
<sequence length="385" mass="44893">MKLSFENVLNRLKDVKKIVSASSKNTFIKTDKQLSVILIATFGVSVVALFCYWFFKEKPYYDTLLAEKDELINSLKFTRDKQKKIHENAVDAYEKKLATEYVSKSIYDDKINDYEQKLTSFRNDYVHKDELTKQAADLENRLKEESLAKEQQVKSDYEQKITTLEQKTSLLEDKNLGLKTTLKEATDFIREEKEMLEETLVLERKKAFIPSLIIAETKNRIVDANTLKKLVAIKNKLRRIEEMNIALKPDTYFEMGIVSYYNKQPGEAIELWENAISLNKNNFKTYICLGVVYTEQKMADNAVKILQRAIEINPKYSTLHLVLARVYEHKEALDDAIYEYSRVLELNPESIDLYNTLGTLYEKKGLNEEARKSFAQYEKLKGIKK</sequence>
<keyword evidence="7" id="KW-1185">Reference proteome</keyword>
<keyword evidence="5" id="KW-0472">Membrane</keyword>
<dbReference type="Pfam" id="PF13414">
    <property type="entry name" value="TPR_11"/>
    <property type="match status" value="1"/>
</dbReference>
<feature type="repeat" description="TPR" evidence="3">
    <location>
        <begin position="249"/>
        <end position="282"/>
    </location>
</feature>
<organism evidence="6 7">
    <name type="scientific">Candidatus Brocadia fulgida</name>
    <dbReference type="NCBI Taxonomy" id="380242"/>
    <lineage>
        <taxon>Bacteria</taxon>
        <taxon>Pseudomonadati</taxon>
        <taxon>Planctomycetota</taxon>
        <taxon>Candidatus Brocadiia</taxon>
        <taxon>Candidatus Brocadiales</taxon>
        <taxon>Candidatus Brocadiaceae</taxon>
        <taxon>Candidatus Brocadia</taxon>
    </lineage>
</organism>
<keyword evidence="4" id="KW-0175">Coiled coil</keyword>
<reference evidence="6 7" key="1">
    <citation type="journal article" date="2013" name="BMC Microbiol.">
        <title>Identification of the type II cytochrome c maturation pathway in anammox bacteria by comparative genomics.</title>
        <authorList>
            <person name="Ferousi C."/>
            <person name="Speth D.R."/>
            <person name="Reimann J."/>
            <person name="Op den Camp H.J."/>
            <person name="Allen J.W."/>
            <person name="Keltjens J.T."/>
            <person name="Jetten M.S."/>
        </authorList>
    </citation>
    <scope>NUCLEOTIDE SEQUENCE [LARGE SCALE GENOMIC DNA]</scope>
    <source>
        <strain evidence="6">RU1</strain>
    </source>
</reference>
<evidence type="ECO:0000256" key="1">
    <source>
        <dbReference type="ARBA" id="ARBA00022737"/>
    </source>
</evidence>
<dbReference type="Gene3D" id="1.25.40.10">
    <property type="entry name" value="Tetratricopeptide repeat domain"/>
    <property type="match status" value="1"/>
</dbReference>
<feature type="repeat" description="TPR" evidence="3">
    <location>
        <begin position="317"/>
        <end position="350"/>
    </location>
</feature>
<keyword evidence="2 3" id="KW-0802">TPR repeat</keyword>
<evidence type="ECO:0000313" key="7">
    <source>
        <dbReference type="Proteomes" id="UP000034954"/>
    </source>
</evidence>
<comment type="caution">
    <text evidence="6">The sequence shown here is derived from an EMBL/GenBank/DDBJ whole genome shotgun (WGS) entry which is preliminary data.</text>
</comment>
<dbReference type="AlphaFoldDB" id="A0A0M2UWA4"/>
<evidence type="ECO:0000313" key="6">
    <source>
        <dbReference type="EMBL" id="KKO20107.1"/>
    </source>
</evidence>
<dbReference type="SMART" id="SM00028">
    <property type="entry name" value="TPR"/>
    <property type="match status" value="4"/>
</dbReference>
<accession>A0A0M2UWA4</accession>
<dbReference type="InterPro" id="IPR051685">
    <property type="entry name" value="Ycf3/AcsC/BcsC/TPR_MFPF"/>
</dbReference>
<feature type="transmembrane region" description="Helical" evidence="5">
    <location>
        <begin position="34"/>
        <end position="55"/>
    </location>
</feature>
<evidence type="ECO:0000256" key="4">
    <source>
        <dbReference type="SAM" id="Coils"/>
    </source>
</evidence>
<evidence type="ECO:0000256" key="5">
    <source>
        <dbReference type="SAM" id="Phobius"/>
    </source>
</evidence>
<dbReference type="SUPFAM" id="SSF48452">
    <property type="entry name" value="TPR-like"/>
    <property type="match status" value="1"/>
</dbReference>
<evidence type="ECO:0000256" key="3">
    <source>
        <dbReference type="PROSITE-ProRule" id="PRU00339"/>
    </source>
</evidence>
<dbReference type="InterPro" id="IPR011990">
    <property type="entry name" value="TPR-like_helical_dom_sf"/>
</dbReference>
<keyword evidence="5" id="KW-1133">Transmembrane helix</keyword>
<name>A0A0M2UWA4_9BACT</name>
<dbReference type="InterPro" id="IPR019734">
    <property type="entry name" value="TPR_rpt"/>
</dbReference>
<keyword evidence="1" id="KW-0677">Repeat</keyword>
<protein>
    <submittedName>
        <fullName evidence="6">Uncharacterized protein</fullName>
    </submittedName>
</protein>
<keyword evidence="5" id="KW-0812">Transmembrane</keyword>
<dbReference type="PANTHER" id="PTHR44943">
    <property type="entry name" value="CELLULOSE SYNTHASE OPERON PROTEIN C"/>
    <property type="match status" value="1"/>
</dbReference>
<feature type="coiled-coil region" evidence="4">
    <location>
        <begin position="128"/>
        <end position="174"/>
    </location>
</feature>
<evidence type="ECO:0000256" key="2">
    <source>
        <dbReference type="ARBA" id="ARBA00022803"/>
    </source>
</evidence>
<dbReference type="PROSITE" id="PS50005">
    <property type="entry name" value="TPR"/>
    <property type="match status" value="3"/>
</dbReference>
<proteinExistence type="predicted"/>
<dbReference type="Pfam" id="PF13181">
    <property type="entry name" value="TPR_8"/>
    <property type="match status" value="1"/>
</dbReference>
<dbReference type="PANTHER" id="PTHR44943:SF8">
    <property type="entry name" value="TPR REPEAT-CONTAINING PROTEIN MJ0263"/>
    <property type="match status" value="1"/>
</dbReference>